<keyword evidence="4 7" id="KW-0812">Transmembrane</keyword>
<evidence type="ECO:0000256" key="3">
    <source>
        <dbReference type="ARBA" id="ARBA00022475"/>
    </source>
</evidence>
<name>A0ABY5RA63_9MOLU</name>
<feature type="transmembrane region" description="Helical" evidence="7">
    <location>
        <begin position="81"/>
        <end position="102"/>
    </location>
</feature>
<sequence length="191" mass="22019">MKKANFWNVFVFILKVTFLGFGGGNALMPIIEKYAVTRYKWMDKKTLEEGILIVNVLPGPSVVEIIAYISINLLGKWKGMLVTLLGILPSLFFTLAIIISFNYLPKEYIYVINVGVISSIIGVIIAFGYRYIKMSHKELSIVRWLSLFVFTCIFIIFVPNPWNISSIPIIIVILGILFHYFVIYKRKERRK</sequence>
<proteinExistence type="inferred from homology"/>
<gene>
    <name evidence="8" type="ORF">NV226_03010</name>
</gene>
<feature type="transmembrane region" description="Helical" evidence="7">
    <location>
        <begin position="141"/>
        <end position="158"/>
    </location>
</feature>
<dbReference type="RefSeq" id="WP_258210843.1">
    <property type="nucleotide sequence ID" value="NZ_CP102734.1"/>
</dbReference>
<comment type="subcellular location">
    <subcellularLocation>
        <location evidence="1">Cell membrane</location>
        <topology evidence="1">Multi-pass membrane protein</topology>
    </subcellularLocation>
</comment>
<evidence type="ECO:0000256" key="5">
    <source>
        <dbReference type="ARBA" id="ARBA00022989"/>
    </source>
</evidence>
<comment type="similarity">
    <text evidence="2">Belongs to the chromate ion transporter (CHR) (TC 2.A.51) family.</text>
</comment>
<organism evidence="8 9">
    <name type="scientific">Mycoplasma iguanae</name>
    <dbReference type="NCBI Taxonomy" id="292461"/>
    <lineage>
        <taxon>Bacteria</taxon>
        <taxon>Bacillati</taxon>
        <taxon>Mycoplasmatota</taxon>
        <taxon>Mollicutes</taxon>
        <taxon>Mycoplasmataceae</taxon>
        <taxon>Mycoplasma</taxon>
    </lineage>
</organism>
<feature type="transmembrane region" description="Helical" evidence="7">
    <location>
        <begin position="164"/>
        <end position="183"/>
    </location>
</feature>
<feature type="transmembrane region" description="Helical" evidence="7">
    <location>
        <begin position="108"/>
        <end position="129"/>
    </location>
</feature>
<evidence type="ECO:0000256" key="1">
    <source>
        <dbReference type="ARBA" id="ARBA00004651"/>
    </source>
</evidence>
<dbReference type="PANTHER" id="PTHR43663">
    <property type="entry name" value="CHROMATE TRANSPORT PROTEIN-RELATED"/>
    <property type="match status" value="1"/>
</dbReference>
<keyword evidence="9" id="KW-1185">Reference proteome</keyword>
<evidence type="ECO:0000256" key="6">
    <source>
        <dbReference type="ARBA" id="ARBA00023136"/>
    </source>
</evidence>
<feature type="transmembrane region" description="Helical" evidence="7">
    <location>
        <begin position="7"/>
        <end position="31"/>
    </location>
</feature>
<keyword evidence="3" id="KW-1003">Cell membrane</keyword>
<evidence type="ECO:0000256" key="4">
    <source>
        <dbReference type="ARBA" id="ARBA00022692"/>
    </source>
</evidence>
<evidence type="ECO:0000256" key="2">
    <source>
        <dbReference type="ARBA" id="ARBA00005262"/>
    </source>
</evidence>
<evidence type="ECO:0000313" key="8">
    <source>
        <dbReference type="EMBL" id="UVD81669.1"/>
    </source>
</evidence>
<protein>
    <submittedName>
        <fullName evidence="8">Chromate transporter</fullName>
    </submittedName>
</protein>
<dbReference type="InterPro" id="IPR052518">
    <property type="entry name" value="CHR_Transporter"/>
</dbReference>
<dbReference type="PANTHER" id="PTHR43663:SF1">
    <property type="entry name" value="CHROMATE TRANSPORTER"/>
    <property type="match status" value="1"/>
</dbReference>
<dbReference type="Pfam" id="PF02417">
    <property type="entry name" value="Chromate_transp"/>
    <property type="match status" value="1"/>
</dbReference>
<dbReference type="Proteomes" id="UP001059252">
    <property type="component" value="Chromosome"/>
</dbReference>
<keyword evidence="5 7" id="KW-1133">Transmembrane helix</keyword>
<evidence type="ECO:0000313" key="9">
    <source>
        <dbReference type="Proteomes" id="UP001059252"/>
    </source>
</evidence>
<dbReference type="EMBL" id="CP102734">
    <property type="protein sequence ID" value="UVD81669.1"/>
    <property type="molecule type" value="Genomic_DNA"/>
</dbReference>
<feature type="transmembrane region" description="Helical" evidence="7">
    <location>
        <begin position="51"/>
        <end position="74"/>
    </location>
</feature>
<reference evidence="8" key="1">
    <citation type="submission" date="2022-08" db="EMBL/GenBank/DDBJ databases">
        <title>Complete genome of Mycoplasma iguanae type strain 2327.</title>
        <authorList>
            <person name="Spergser J."/>
        </authorList>
    </citation>
    <scope>NUCLEOTIDE SEQUENCE</scope>
    <source>
        <strain evidence="8">2327</strain>
    </source>
</reference>
<dbReference type="InterPro" id="IPR003370">
    <property type="entry name" value="Chromate_transpt"/>
</dbReference>
<keyword evidence="6 7" id="KW-0472">Membrane</keyword>
<evidence type="ECO:0000256" key="7">
    <source>
        <dbReference type="SAM" id="Phobius"/>
    </source>
</evidence>
<accession>A0ABY5RA63</accession>